<dbReference type="Pfam" id="PF00248">
    <property type="entry name" value="Aldo_ket_red"/>
    <property type="match status" value="1"/>
</dbReference>
<dbReference type="GO" id="GO:0070485">
    <property type="term" value="P:dehydro-D-arabinono-1,4-lactone biosynthetic process"/>
    <property type="evidence" value="ECO:0007669"/>
    <property type="project" value="TreeGrafter"/>
</dbReference>
<evidence type="ECO:0000259" key="2">
    <source>
        <dbReference type="Pfam" id="PF00248"/>
    </source>
</evidence>
<comment type="caution">
    <text evidence="3">The sequence shown here is derived from an EMBL/GenBank/DDBJ whole genome shotgun (WGS) entry which is preliminary data.</text>
</comment>
<gene>
    <name evidence="3" type="ORF">B0J11DRAFT_522360</name>
</gene>
<accession>A0A9P9E0Q4</accession>
<evidence type="ECO:0000256" key="1">
    <source>
        <dbReference type="ARBA" id="ARBA00023002"/>
    </source>
</evidence>
<dbReference type="PANTHER" id="PTHR42686:SF1">
    <property type="entry name" value="GH17980P-RELATED"/>
    <property type="match status" value="1"/>
</dbReference>
<dbReference type="Gene3D" id="3.20.20.100">
    <property type="entry name" value="NADP-dependent oxidoreductase domain"/>
    <property type="match status" value="1"/>
</dbReference>
<keyword evidence="1" id="KW-0560">Oxidoreductase</keyword>
<name>A0A9P9E0Q4_9PLEO</name>
<reference evidence="3" key="1">
    <citation type="journal article" date="2021" name="Nat. Commun.">
        <title>Genetic determinants of endophytism in the Arabidopsis root mycobiome.</title>
        <authorList>
            <person name="Mesny F."/>
            <person name="Miyauchi S."/>
            <person name="Thiergart T."/>
            <person name="Pickel B."/>
            <person name="Atanasova L."/>
            <person name="Karlsson M."/>
            <person name="Huettel B."/>
            <person name="Barry K.W."/>
            <person name="Haridas S."/>
            <person name="Chen C."/>
            <person name="Bauer D."/>
            <person name="Andreopoulos W."/>
            <person name="Pangilinan J."/>
            <person name="LaButti K."/>
            <person name="Riley R."/>
            <person name="Lipzen A."/>
            <person name="Clum A."/>
            <person name="Drula E."/>
            <person name="Henrissat B."/>
            <person name="Kohler A."/>
            <person name="Grigoriev I.V."/>
            <person name="Martin F.M."/>
            <person name="Hacquard S."/>
        </authorList>
    </citation>
    <scope>NUCLEOTIDE SEQUENCE</scope>
    <source>
        <strain evidence="3">MPI-CAGE-CH-0243</strain>
    </source>
</reference>
<proteinExistence type="predicted"/>
<evidence type="ECO:0000313" key="3">
    <source>
        <dbReference type="EMBL" id="KAH7130074.1"/>
    </source>
</evidence>
<protein>
    <submittedName>
        <fullName evidence="3">Aldo/keto reductase family-domain-containing protein</fullName>
    </submittedName>
</protein>
<dbReference type="AlphaFoldDB" id="A0A9P9E0Q4"/>
<feature type="domain" description="NADP-dependent oxidoreductase" evidence="2">
    <location>
        <begin position="46"/>
        <end position="308"/>
    </location>
</feature>
<dbReference type="OrthoDB" id="5286008at2759"/>
<dbReference type="InterPro" id="IPR023210">
    <property type="entry name" value="NADP_OxRdtase_dom"/>
</dbReference>
<keyword evidence="4" id="KW-1185">Reference proteome</keyword>
<dbReference type="InterPro" id="IPR036812">
    <property type="entry name" value="NAD(P)_OxRdtase_dom_sf"/>
</dbReference>
<dbReference type="EMBL" id="JAGMWT010000004">
    <property type="protein sequence ID" value="KAH7130074.1"/>
    <property type="molecule type" value="Genomic_DNA"/>
</dbReference>
<dbReference type="SUPFAM" id="SSF51430">
    <property type="entry name" value="NAD(P)-linked oxidoreductase"/>
    <property type="match status" value="1"/>
</dbReference>
<dbReference type="Proteomes" id="UP000700596">
    <property type="component" value="Unassembled WGS sequence"/>
</dbReference>
<dbReference type="PANTHER" id="PTHR42686">
    <property type="entry name" value="GH17980P-RELATED"/>
    <property type="match status" value="1"/>
</dbReference>
<organism evidence="3 4">
    <name type="scientific">Dendryphion nanum</name>
    <dbReference type="NCBI Taxonomy" id="256645"/>
    <lineage>
        <taxon>Eukaryota</taxon>
        <taxon>Fungi</taxon>
        <taxon>Dikarya</taxon>
        <taxon>Ascomycota</taxon>
        <taxon>Pezizomycotina</taxon>
        <taxon>Dothideomycetes</taxon>
        <taxon>Pleosporomycetidae</taxon>
        <taxon>Pleosporales</taxon>
        <taxon>Torulaceae</taxon>
        <taxon>Dendryphion</taxon>
    </lineage>
</organism>
<sequence length="338" mass="36988">MPTPPQPSYPSSHPLSTLLATLPTPLIQGGAAWSYQLHPAPYSLPATSTLLHALNSGIRAFDTSPYYDPSELILGAALASPEIASIHPRSNYLLFTKVGRVNATTFDYSPQAVRESVERSLARFGTEYLDVVFCHDVEFVEESEVLDALAVLWDFVAQGKIRYVGISGYPLEVLVRLAERARERFGKPLDVVQSWAQLTVQNTRLVTQGLEGFRGAGVGCVCSSSPLAIGLLRDEGVPEGKLGDFHPAPREMRERVARAARLVKERGGSLADLASRYAIWEAGRHGVFMIGGAGTDEQVDGFVGAWKTVHDGGWGDEDQELIELVRKELGEWVDYCFT</sequence>
<evidence type="ECO:0000313" key="4">
    <source>
        <dbReference type="Proteomes" id="UP000700596"/>
    </source>
</evidence>
<dbReference type="GO" id="GO:0045290">
    <property type="term" value="F:D-arabinose 1-dehydrogenase [NAD(P)+] activity"/>
    <property type="evidence" value="ECO:0007669"/>
    <property type="project" value="TreeGrafter"/>
</dbReference>
<dbReference type="InterPro" id="IPR020471">
    <property type="entry name" value="AKR"/>
</dbReference>
<dbReference type="GO" id="GO:0005829">
    <property type="term" value="C:cytosol"/>
    <property type="evidence" value="ECO:0007669"/>
    <property type="project" value="TreeGrafter"/>
</dbReference>